<dbReference type="EMBL" id="KX882064">
    <property type="protein sequence ID" value="AQM37676.1"/>
    <property type="molecule type" value="Viral_cRNA"/>
</dbReference>
<gene>
    <name evidence="1" type="primary">PA</name>
</gene>
<dbReference type="KEGG" id="vg:80550915"/>
<dbReference type="Gene3D" id="3.40.91.90">
    <property type="entry name" value="Influenza RNA-dependent RNA polymerase subunit PA, endonuclease domain"/>
    <property type="match status" value="1"/>
</dbReference>
<dbReference type="GeneID" id="80550915"/>
<organism evidence="1 2">
    <name type="scientific">Rainbow trout orthomyxovirus-1</name>
    <dbReference type="NCBI Taxonomy" id="1954184"/>
    <lineage>
        <taxon>Viruses</taxon>
        <taxon>Riboviria</taxon>
        <taxon>Orthornavirae</taxon>
        <taxon>Negarnaviricota</taxon>
        <taxon>Polyploviricotina</taxon>
        <taxon>Insthoviricetes</taxon>
        <taxon>Articulavirales</taxon>
        <taxon>Orthomyxoviridae</taxon>
        <taxon>Mykissvirus</taxon>
        <taxon>Mykissvirus tructae</taxon>
    </lineage>
</organism>
<name>A0A1Q1MMC6_9ORTO</name>
<reference evidence="1 2" key="1">
    <citation type="journal article" date="2017" name="Virus Res.">
        <title>Molecular characterization of a novel orthomyxovirus from rainbow and steelhead trout (Oncorhynchus mykiss).</title>
        <authorList>
            <person name="Batts W.N."/>
            <person name="LaPatra S.E."/>
            <person name="Katona R."/>
            <person name="Leis E."/>
            <person name="Ng T.F."/>
            <person name="Brieuc M.S."/>
            <person name="Breyta R.B."/>
            <person name="Purcell M.K."/>
            <person name="Conway C.M."/>
            <person name="Waltzek T.B."/>
            <person name="Delwart E."/>
            <person name="Winton J.R."/>
        </authorList>
    </citation>
    <scope>NUCLEOTIDE SEQUENCE [LARGE SCALE GENOMIC DNA]</scope>
    <source>
        <strain evidence="1 2">Rainbow/Idaho/347/1997</strain>
    </source>
</reference>
<keyword evidence="2" id="KW-1185">Reference proteome</keyword>
<proteinExistence type="predicted"/>
<evidence type="ECO:0000313" key="1">
    <source>
        <dbReference type="EMBL" id="AQM37676.1"/>
    </source>
</evidence>
<sequence length="588" mass="67395">MDETIEVVRRKRKLMNLKDIPETEEVFQSDVRHCLFCTFFCNKRTMGEEGEDRFINLELMEPYEAKALQMKYEGEWGREPSSTTDILDLQDKELIEITFTSGSLEVARARKMKKQKNSVIVVISENLDIFLCDKEEYREVVKEGMDNLRAIMVQYGINFVLNAKGGLKEALSMNLPEINLQFRSHMDSVKAKRDIKEALAKIAKQPLSFSTKGAFETNRENKGTTVEIWLDPMFVKTKGPIMPNGPYGEMMKQMIESIGEIKGNGKSMEETLVSWIKGKKFRIWEGECVASSEEQFKEFGEGKKKQPSTVKQLEEKGDMRFKKQTGEGHKHRKFKGLSKEWKQLIEDVLTGGDEEIEAVMESAVRRLNMIGSTSMALHRGVAQRITRPLYDERTGEMWGFIMKWKSLAHDTKKDGNCMMIIFANHPSRESENECWFEINGTKIPFYIMNHKTRGDWSATQAIMCQSRVWVDENGGKDPEVRKRRVEGLSPITGTITSGFVHNFIHLDEMYHISNCFKGSAVQEALSSYIRKLGSQVKMKNMNKVYGAVMGFGKMCEDINETVEKAVTATDFRCAVMCSVLSRRLTIKQ</sequence>
<dbReference type="Proteomes" id="UP001055065">
    <property type="component" value="Genome"/>
</dbReference>
<dbReference type="RefSeq" id="YP_010840231.1">
    <property type="nucleotide sequence ID" value="NC_078527.1"/>
</dbReference>
<accession>A0A1Q1MMC6</accession>
<protein>
    <submittedName>
        <fullName evidence="1">Polymerase acidic</fullName>
    </submittedName>
</protein>
<dbReference type="InterPro" id="IPR038372">
    <property type="entry name" value="PA/PA-X_sf"/>
</dbReference>
<evidence type="ECO:0000313" key="2">
    <source>
        <dbReference type="Proteomes" id="UP001055065"/>
    </source>
</evidence>